<evidence type="ECO:0000313" key="1">
    <source>
        <dbReference type="EMBL" id="GBL93981.1"/>
    </source>
</evidence>
<proteinExistence type="predicted"/>
<accession>A0A4Y2BP25</accession>
<dbReference type="EMBL" id="BGPR01000098">
    <property type="protein sequence ID" value="GBL93981.1"/>
    <property type="molecule type" value="Genomic_DNA"/>
</dbReference>
<organism evidence="1 2">
    <name type="scientific">Araneus ventricosus</name>
    <name type="common">Orbweaver spider</name>
    <name type="synonym">Epeira ventricosa</name>
    <dbReference type="NCBI Taxonomy" id="182803"/>
    <lineage>
        <taxon>Eukaryota</taxon>
        <taxon>Metazoa</taxon>
        <taxon>Ecdysozoa</taxon>
        <taxon>Arthropoda</taxon>
        <taxon>Chelicerata</taxon>
        <taxon>Arachnida</taxon>
        <taxon>Araneae</taxon>
        <taxon>Araneomorphae</taxon>
        <taxon>Entelegynae</taxon>
        <taxon>Araneoidea</taxon>
        <taxon>Araneidae</taxon>
        <taxon>Araneus</taxon>
    </lineage>
</organism>
<comment type="caution">
    <text evidence="1">The sequence shown here is derived from an EMBL/GenBank/DDBJ whole genome shotgun (WGS) entry which is preliminary data.</text>
</comment>
<sequence length="108" mass="11661">MPGPFGTDLVISDANTCADTTSPISPAANEAVNAQNCLIRGTASANLVHEQSLHPDYITVWCGFAADFILDPITFEEKAPHGPQRRSLPGARYCDLLQQQVIPDLQEP</sequence>
<name>A0A4Y2BP25_ARAVE</name>
<dbReference type="AlphaFoldDB" id="A0A4Y2BP25"/>
<reference evidence="1 2" key="1">
    <citation type="journal article" date="2019" name="Sci. Rep.">
        <title>Orb-weaving spider Araneus ventricosus genome elucidates the spidroin gene catalogue.</title>
        <authorList>
            <person name="Kono N."/>
            <person name="Nakamura H."/>
            <person name="Ohtoshi R."/>
            <person name="Moran D.A.P."/>
            <person name="Shinohara A."/>
            <person name="Yoshida Y."/>
            <person name="Fujiwara M."/>
            <person name="Mori M."/>
            <person name="Tomita M."/>
            <person name="Arakawa K."/>
        </authorList>
    </citation>
    <scope>NUCLEOTIDE SEQUENCE [LARGE SCALE GENOMIC DNA]</scope>
</reference>
<evidence type="ECO:0000313" key="2">
    <source>
        <dbReference type="Proteomes" id="UP000499080"/>
    </source>
</evidence>
<dbReference type="OrthoDB" id="7946534at2759"/>
<keyword evidence="2" id="KW-1185">Reference proteome</keyword>
<protein>
    <submittedName>
        <fullName evidence="1">Uncharacterized protein</fullName>
    </submittedName>
</protein>
<dbReference type="Proteomes" id="UP000499080">
    <property type="component" value="Unassembled WGS sequence"/>
</dbReference>
<gene>
    <name evidence="1" type="ORF">AVEN_76702_1</name>
</gene>